<accession>A0A4R6TKB8</accession>
<dbReference type="PANTHER" id="PTHR42852">
    <property type="entry name" value="THIOL:DISULFIDE INTERCHANGE PROTEIN DSBE"/>
    <property type="match status" value="1"/>
</dbReference>
<name>A0A4R6TKB8_9FLAO</name>
<evidence type="ECO:0000256" key="2">
    <source>
        <dbReference type="ARBA" id="ARBA00022748"/>
    </source>
</evidence>
<evidence type="ECO:0000256" key="1">
    <source>
        <dbReference type="ARBA" id="ARBA00004196"/>
    </source>
</evidence>
<dbReference type="PROSITE" id="PS51257">
    <property type="entry name" value="PROKAR_LIPOPROTEIN"/>
    <property type="match status" value="1"/>
</dbReference>
<reference evidence="6 7" key="1">
    <citation type="submission" date="2019-03" db="EMBL/GenBank/DDBJ databases">
        <title>Genomic Encyclopedia of Archaeal and Bacterial Type Strains, Phase II (KMG-II): from individual species to whole genera.</title>
        <authorList>
            <person name="Goeker M."/>
        </authorList>
    </citation>
    <scope>NUCLEOTIDE SEQUENCE [LARGE SCALE GENOMIC DNA]</scope>
    <source>
        <strain evidence="6 7">DSM 18435</strain>
    </source>
</reference>
<evidence type="ECO:0000256" key="4">
    <source>
        <dbReference type="ARBA" id="ARBA00023284"/>
    </source>
</evidence>
<gene>
    <name evidence="6" type="ORF">CLV82_2034</name>
</gene>
<evidence type="ECO:0000256" key="3">
    <source>
        <dbReference type="ARBA" id="ARBA00023157"/>
    </source>
</evidence>
<keyword evidence="4" id="KW-0676">Redox-active center</keyword>
<organism evidence="6 7">
    <name type="scientific">Zeaxanthinibacter enoshimensis</name>
    <dbReference type="NCBI Taxonomy" id="392009"/>
    <lineage>
        <taxon>Bacteria</taxon>
        <taxon>Pseudomonadati</taxon>
        <taxon>Bacteroidota</taxon>
        <taxon>Flavobacteriia</taxon>
        <taxon>Flavobacteriales</taxon>
        <taxon>Flavobacteriaceae</taxon>
        <taxon>Zeaxanthinibacter</taxon>
    </lineage>
</organism>
<comment type="caution">
    <text evidence="6">The sequence shown here is derived from an EMBL/GenBank/DDBJ whole genome shotgun (WGS) entry which is preliminary data.</text>
</comment>
<dbReference type="Pfam" id="PF00578">
    <property type="entry name" value="AhpC-TSA"/>
    <property type="match status" value="1"/>
</dbReference>
<dbReference type="InterPro" id="IPR025380">
    <property type="entry name" value="DUF4369"/>
</dbReference>
<evidence type="ECO:0000259" key="5">
    <source>
        <dbReference type="PROSITE" id="PS51352"/>
    </source>
</evidence>
<dbReference type="PANTHER" id="PTHR42852:SF6">
    <property type="entry name" value="THIOL:DISULFIDE INTERCHANGE PROTEIN DSBE"/>
    <property type="match status" value="1"/>
</dbReference>
<keyword evidence="7" id="KW-1185">Reference proteome</keyword>
<dbReference type="InterPro" id="IPR013766">
    <property type="entry name" value="Thioredoxin_domain"/>
</dbReference>
<dbReference type="Gene3D" id="3.40.30.10">
    <property type="entry name" value="Glutaredoxin"/>
    <property type="match status" value="1"/>
</dbReference>
<dbReference type="InterPro" id="IPR050553">
    <property type="entry name" value="Thioredoxin_ResA/DsbE_sf"/>
</dbReference>
<comment type="subcellular location">
    <subcellularLocation>
        <location evidence="1">Cell envelope</location>
    </subcellularLocation>
</comment>
<dbReference type="InterPro" id="IPR036249">
    <property type="entry name" value="Thioredoxin-like_sf"/>
</dbReference>
<dbReference type="GO" id="GO:0030313">
    <property type="term" value="C:cell envelope"/>
    <property type="evidence" value="ECO:0007669"/>
    <property type="project" value="UniProtKB-SubCell"/>
</dbReference>
<protein>
    <submittedName>
        <fullName evidence="6">Peroxiredoxin</fullName>
    </submittedName>
</protein>
<dbReference type="SUPFAM" id="SSF52833">
    <property type="entry name" value="Thioredoxin-like"/>
    <property type="match status" value="1"/>
</dbReference>
<dbReference type="EMBL" id="SNYI01000002">
    <property type="protein sequence ID" value="TDQ31326.1"/>
    <property type="molecule type" value="Genomic_DNA"/>
</dbReference>
<proteinExistence type="predicted"/>
<dbReference type="CDD" id="cd02966">
    <property type="entry name" value="TlpA_like_family"/>
    <property type="match status" value="1"/>
</dbReference>
<sequence>MKKYTLVLLSVLALVGCNSEPDGFTIKGELEGDVEDGTMVFLKKTNEQNQPVDVDTALVKDGNFSFKGKAGEPELHYVFIDNIRGNIPVIIEKGEIEVEAQKDSLPFAEVEGTLQNDLFSDFLDASRALSRKAMSMNEDMRAATAKRDTVVMNSLREEYFELQEEAKNFEISFAEKNPNSLISALIIEKGLTTGSLADNKAKKMYEALTDEIKNTRVGLRIKEKLEKSANTSIGAKAPNFSAPTPTGEELALADAMGKVTIIDFWAAWCKPCRAENPNVVRIYNKYKDQGLNILGVSLDRKAEDWKKAIEDDGLTWDHVSNVNYFDEIAQLYSVNAIPATFILDENGVIVAKNLRGDALDQKIAELLQ</sequence>
<dbReference type="Proteomes" id="UP000295468">
    <property type="component" value="Unassembled WGS sequence"/>
</dbReference>
<dbReference type="RefSeq" id="WP_133644159.1">
    <property type="nucleotide sequence ID" value="NZ_SNYI01000002.1"/>
</dbReference>
<dbReference type="PROSITE" id="PS51352">
    <property type="entry name" value="THIOREDOXIN_2"/>
    <property type="match status" value="1"/>
</dbReference>
<dbReference type="AlphaFoldDB" id="A0A4R6TKB8"/>
<keyword evidence="2" id="KW-0201">Cytochrome c-type biogenesis</keyword>
<evidence type="ECO:0000313" key="6">
    <source>
        <dbReference type="EMBL" id="TDQ31326.1"/>
    </source>
</evidence>
<dbReference type="OrthoDB" id="1069091at2"/>
<evidence type="ECO:0000313" key="7">
    <source>
        <dbReference type="Proteomes" id="UP000295468"/>
    </source>
</evidence>
<dbReference type="Pfam" id="PF14289">
    <property type="entry name" value="DUF4369"/>
    <property type="match status" value="1"/>
</dbReference>
<dbReference type="InterPro" id="IPR000866">
    <property type="entry name" value="AhpC/TSA"/>
</dbReference>
<dbReference type="GO" id="GO:0017004">
    <property type="term" value="P:cytochrome complex assembly"/>
    <property type="evidence" value="ECO:0007669"/>
    <property type="project" value="UniProtKB-KW"/>
</dbReference>
<feature type="domain" description="Thioredoxin" evidence="5">
    <location>
        <begin position="231"/>
        <end position="368"/>
    </location>
</feature>
<keyword evidence="3" id="KW-1015">Disulfide bond</keyword>
<dbReference type="GO" id="GO:0016491">
    <property type="term" value="F:oxidoreductase activity"/>
    <property type="evidence" value="ECO:0007669"/>
    <property type="project" value="InterPro"/>
</dbReference>
<dbReference type="GO" id="GO:0016209">
    <property type="term" value="F:antioxidant activity"/>
    <property type="evidence" value="ECO:0007669"/>
    <property type="project" value="InterPro"/>
</dbReference>